<dbReference type="AlphaFoldDB" id="A0A9Q1BCH7"/>
<evidence type="ECO:0000313" key="2">
    <source>
        <dbReference type="Proteomes" id="UP001152320"/>
    </source>
</evidence>
<accession>A0A9Q1BCH7</accession>
<protein>
    <submittedName>
        <fullName evidence="1">Uncharacterized protein</fullName>
    </submittedName>
</protein>
<dbReference type="PANTHER" id="PTHR33480:SF1">
    <property type="entry name" value="TYR RECOMBINASE DOMAIN-CONTAINING PROTEIN"/>
    <property type="match status" value="1"/>
</dbReference>
<sequence>MDPQKRRHHVAQKMRESARLLVNFRSLAENDASMDDMLSPQNYNNVIKAVEMTGGVTTVDSVKHPSTILKLGNDLQKLAKVKRALSIIAKDNLRKEEANDFIQLVSTDFTDKMTAPALSTLRQRKFEKANDMPESEDVHKFSKFLSTEVKKSIKILNDAKDHGLEKRSAAYRRAQHLALAKLTFFNKRRTGETEQLSLKAYNNTGECDIKEIMDTLSPVERELCRTLKVVFIRGKRGRKVPLIIPQDCAELMDLLRDLRQSAGISSKNKYFFGRFGARTPIRATDSLRELTLEAQLNSPHLVRSTKMRKYTATLSQVFSLEQQHTEWLTEHLGHSVKVHREHYRLPSSTIEKAKIAKLLLAIDSGLTRKFYGKSLDEITFDGISL</sequence>
<gene>
    <name evidence="1" type="ORF">HOLleu_40061</name>
</gene>
<keyword evidence="2" id="KW-1185">Reference proteome</keyword>
<reference evidence="1" key="1">
    <citation type="submission" date="2021-10" db="EMBL/GenBank/DDBJ databases">
        <title>Tropical sea cucumber genome reveals ecological adaptation and Cuvierian tubules defense mechanism.</title>
        <authorList>
            <person name="Chen T."/>
        </authorList>
    </citation>
    <scope>NUCLEOTIDE SEQUENCE</scope>
    <source>
        <strain evidence="1">Nanhai2018</strain>
        <tissue evidence="1">Muscle</tissue>
    </source>
</reference>
<proteinExistence type="predicted"/>
<evidence type="ECO:0000313" key="1">
    <source>
        <dbReference type="EMBL" id="KAJ8020463.1"/>
    </source>
</evidence>
<dbReference type="PANTHER" id="PTHR33480">
    <property type="entry name" value="SET DOMAIN-CONTAINING PROTEIN-RELATED"/>
    <property type="match status" value="1"/>
</dbReference>
<organism evidence="1 2">
    <name type="scientific">Holothuria leucospilota</name>
    <name type="common">Black long sea cucumber</name>
    <name type="synonym">Mertensiothuria leucospilota</name>
    <dbReference type="NCBI Taxonomy" id="206669"/>
    <lineage>
        <taxon>Eukaryota</taxon>
        <taxon>Metazoa</taxon>
        <taxon>Echinodermata</taxon>
        <taxon>Eleutherozoa</taxon>
        <taxon>Echinozoa</taxon>
        <taxon>Holothuroidea</taxon>
        <taxon>Aspidochirotacea</taxon>
        <taxon>Aspidochirotida</taxon>
        <taxon>Holothuriidae</taxon>
        <taxon>Holothuria</taxon>
    </lineage>
</organism>
<dbReference type="OrthoDB" id="10059338at2759"/>
<name>A0A9Q1BCH7_HOLLE</name>
<comment type="caution">
    <text evidence="1">The sequence shown here is derived from an EMBL/GenBank/DDBJ whole genome shotgun (WGS) entry which is preliminary data.</text>
</comment>
<dbReference type="Proteomes" id="UP001152320">
    <property type="component" value="Chromosome 22"/>
</dbReference>
<dbReference type="EMBL" id="JAIZAY010000022">
    <property type="protein sequence ID" value="KAJ8020463.1"/>
    <property type="molecule type" value="Genomic_DNA"/>
</dbReference>